<dbReference type="InterPro" id="IPR013783">
    <property type="entry name" value="Ig-like_fold"/>
</dbReference>
<comment type="similarity">
    <text evidence="2">Belongs to the VAMP-associated protein (VAP) (TC 9.B.17) family.</text>
</comment>
<evidence type="ECO:0000256" key="2">
    <source>
        <dbReference type="ARBA" id="ARBA00008932"/>
    </source>
</evidence>
<dbReference type="InterPro" id="IPR000535">
    <property type="entry name" value="MSP_dom"/>
</dbReference>
<evidence type="ECO:0000256" key="1">
    <source>
        <dbReference type="ARBA" id="ARBA00004211"/>
    </source>
</evidence>
<dbReference type="GO" id="GO:0005789">
    <property type="term" value="C:endoplasmic reticulum membrane"/>
    <property type="evidence" value="ECO:0007669"/>
    <property type="project" value="InterPro"/>
</dbReference>
<dbReference type="PROSITE" id="PS50202">
    <property type="entry name" value="MSP"/>
    <property type="match status" value="1"/>
</dbReference>
<dbReference type="AlphaFoldDB" id="A0A814IEP5"/>
<evidence type="ECO:0000256" key="5">
    <source>
        <dbReference type="ARBA" id="ARBA00023136"/>
    </source>
</evidence>
<dbReference type="GO" id="GO:0061817">
    <property type="term" value="P:endoplasmic reticulum-plasma membrane tethering"/>
    <property type="evidence" value="ECO:0007669"/>
    <property type="project" value="TreeGrafter"/>
</dbReference>
<evidence type="ECO:0000313" key="9">
    <source>
        <dbReference type="Proteomes" id="UP000663852"/>
    </source>
</evidence>
<keyword evidence="4" id="KW-1133">Transmembrane helix</keyword>
<keyword evidence="3" id="KW-0812">Transmembrane</keyword>
<keyword evidence="5" id="KW-0472">Membrane</keyword>
<dbReference type="EMBL" id="CAJNOJ010000069">
    <property type="protein sequence ID" value="CAF1023410.1"/>
    <property type="molecule type" value="Genomic_DNA"/>
</dbReference>
<dbReference type="Pfam" id="PF00635">
    <property type="entry name" value="Motile_Sperm"/>
    <property type="match status" value="1"/>
</dbReference>
<evidence type="ECO:0000256" key="6">
    <source>
        <dbReference type="SAM" id="MobiDB-lite"/>
    </source>
</evidence>
<feature type="compositionally biased region" description="Polar residues" evidence="6">
    <location>
        <begin position="141"/>
        <end position="162"/>
    </location>
</feature>
<sequence>MTLELIPNGDLIFKGPFTAVSTTTLKLSNSGNERLAYKIKTTAPKRYCVKPNSGFLDANATANIQVMLQPQPAGQSDDRSKHKFMVQWVAVPNSYSDDVENFWKQDLKSLNVQDSKLKCVFAEDQSAAVVPNDSTDHRGSETNTTRTTDSAHVVDSRTQQTASSASISNQRSSPITSRATNSIQSQSQDRQQDASDDLNKSRPRQQDIERLKSENDLLKEKLKQAEGGLRQRTTGGNSAVDRSKSSQHQNAIKINNILTQKKTNTHNLLHTHTQRKINVRLLSSFSGVCYMTRTTFLRKTMCAMSTFYL</sequence>
<proteinExistence type="inferred from homology"/>
<accession>A0A814IEP5</accession>
<dbReference type="SUPFAM" id="SSF49354">
    <property type="entry name" value="PapD-like"/>
    <property type="match status" value="1"/>
</dbReference>
<evidence type="ECO:0000313" key="8">
    <source>
        <dbReference type="EMBL" id="CAF1023410.1"/>
    </source>
</evidence>
<dbReference type="OrthoDB" id="264603at2759"/>
<feature type="compositionally biased region" description="Basic and acidic residues" evidence="6">
    <location>
        <begin position="190"/>
        <end position="224"/>
    </location>
</feature>
<name>A0A814IEP5_ADIRI</name>
<dbReference type="PIRSF" id="PIRSF019693">
    <property type="entry name" value="VAMP-associated"/>
    <property type="match status" value="1"/>
</dbReference>
<evidence type="ECO:0000256" key="3">
    <source>
        <dbReference type="ARBA" id="ARBA00022692"/>
    </source>
</evidence>
<dbReference type="PANTHER" id="PTHR10809:SF6">
    <property type="entry name" value="AT11025P-RELATED"/>
    <property type="match status" value="1"/>
</dbReference>
<feature type="region of interest" description="Disordered" evidence="6">
    <location>
        <begin position="130"/>
        <end position="248"/>
    </location>
</feature>
<dbReference type="Proteomes" id="UP000663852">
    <property type="component" value="Unassembled WGS sequence"/>
</dbReference>
<dbReference type="Gene3D" id="2.60.40.10">
    <property type="entry name" value="Immunoglobulins"/>
    <property type="match status" value="1"/>
</dbReference>
<reference evidence="8" key="1">
    <citation type="submission" date="2021-02" db="EMBL/GenBank/DDBJ databases">
        <authorList>
            <person name="Nowell W R."/>
        </authorList>
    </citation>
    <scope>NUCLEOTIDE SEQUENCE</scope>
</reference>
<feature type="domain" description="MSP" evidence="7">
    <location>
        <begin position="2"/>
        <end position="122"/>
    </location>
</feature>
<comment type="caution">
    <text evidence="8">The sequence shown here is derived from an EMBL/GenBank/DDBJ whole genome shotgun (WGS) entry which is preliminary data.</text>
</comment>
<dbReference type="PANTHER" id="PTHR10809">
    <property type="entry name" value="VESICLE-ASSOCIATED MEMBRANE PROTEIN-ASSOCIATED PROTEIN"/>
    <property type="match status" value="1"/>
</dbReference>
<dbReference type="GO" id="GO:0090158">
    <property type="term" value="P:endoplasmic reticulum membrane organization"/>
    <property type="evidence" value="ECO:0007669"/>
    <property type="project" value="TreeGrafter"/>
</dbReference>
<protein>
    <recommendedName>
        <fullName evidence="7">MSP domain-containing protein</fullName>
    </recommendedName>
</protein>
<dbReference type="InterPro" id="IPR008962">
    <property type="entry name" value="PapD-like_sf"/>
</dbReference>
<comment type="subcellular location">
    <subcellularLocation>
        <location evidence="1">Membrane</location>
        <topology evidence="1">Single-pass type IV membrane protein</topology>
    </subcellularLocation>
</comment>
<gene>
    <name evidence="8" type="ORF">EDS130_LOCUS16016</name>
</gene>
<evidence type="ECO:0000256" key="4">
    <source>
        <dbReference type="ARBA" id="ARBA00022989"/>
    </source>
</evidence>
<evidence type="ECO:0000259" key="7">
    <source>
        <dbReference type="PROSITE" id="PS50202"/>
    </source>
</evidence>
<dbReference type="GO" id="GO:0005886">
    <property type="term" value="C:plasma membrane"/>
    <property type="evidence" value="ECO:0007669"/>
    <property type="project" value="TreeGrafter"/>
</dbReference>
<dbReference type="InterPro" id="IPR016763">
    <property type="entry name" value="VAP"/>
</dbReference>
<organism evidence="8 9">
    <name type="scientific">Adineta ricciae</name>
    <name type="common">Rotifer</name>
    <dbReference type="NCBI Taxonomy" id="249248"/>
    <lineage>
        <taxon>Eukaryota</taxon>
        <taxon>Metazoa</taxon>
        <taxon>Spiralia</taxon>
        <taxon>Gnathifera</taxon>
        <taxon>Rotifera</taxon>
        <taxon>Eurotatoria</taxon>
        <taxon>Bdelloidea</taxon>
        <taxon>Adinetida</taxon>
        <taxon>Adinetidae</taxon>
        <taxon>Adineta</taxon>
    </lineage>
</organism>
<feature type="compositionally biased region" description="Low complexity" evidence="6">
    <location>
        <begin position="163"/>
        <end position="173"/>
    </location>
</feature>
<dbReference type="GO" id="GO:0033149">
    <property type="term" value="F:FFAT motif binding"/>
    <property type="evidence" value="ECO:0007669"/>
    <property type="project" value="TreeGrafter"/>
</dbReference>